<comment type="caution">
    <text evidence="2">The sequence shown here is derived from an EMBL/GenBank/DDBJ whole genome shotgun (WGS) entry which is preliminary data.</text>
</comment>
<dbReference type="InterPro" id="IPR036397">
    <property type="entry name" value="RNaseH_sf"/>
</dbReference>
<evidence type="ECO:0000313" key="3">
    <source>
        <dbReference type="Proteomes" id="UP000198211"/>
    </source>
</evidence>
<dbReference type="STRING" id="4795.A0A225WYA6"/>
<keyword evidence="3" id="KW-1185">Reference proteome</keyword>
<dbReference type="InterPro" id="IPR050951">
    <property type="entry name" value="Retrovirus_Pol_polyprotein"/>
</dbReference>
<accession>A0A225WYA6</accession>
<reference evidence="3" key="1">
    <citation type="submission" date="2017-03" db="EMBL/GenBank/DDBJ databases">
        <title>Phytopthora megakarya and P. palmivora, two closely related causual agents of cacao black pod achieved similar genome size and gene model numbers by different mechanisms.</title>
        <authorList>
            <person name="Ali S."/>
            <person name="Shao J."/>
            <person name="Larry D.J."/>
            <person name="Kronmiller B."/>
            <person name="Shen D."/>
            <person name="Strem M.D."/>
            <person name="Melnick R.L."/>
            <person name="Guiltinan M.J."/>
            <person name="Tyler B.M."/>
            <person name="Meinhardt L.W."/>
            <person name="Bailey B.A."/>
        </authorList>
    </citation>
    <scope>NUCLEOTIDE SEQUENCE [LARGE SCALE GENOMIC DNA]</scope>
    <source>
        <strain evidence="3">zdho120</strain>
    </source>
</reference>
<proteinExistence type="predicted"/>
<dbReference type="AlphaFoldDB" id="A0A225WYA6"/>
<dbReference type="PANTHER" id="PTHR37984:SF5">
    <property type="entry name" value="PROTEIN NYNRIN-LIKE"/>
    <property type="match status" value="1"/>
</dbReference>
<sequence length="310" mass="35852">MRRWLPLSAEYNFRVLYKSGRLNIVADALSRRPDYAVKTADVNRIDVIRRYTLSSSLLDEVKVPYAHDADAKQQIEFLSAPSDKARWKLAPRLRASAHRYRVHDGLLLYSAVDDNAKRVVVPNDPDLLSRIMYEYHDVPTAGHPGREKPYSRLTRGFYWSHRYKWVPKYVRTCDVCQRVKPAPHSQDPLQPLPTPTECWESVSMNFVFGLPRDSRRKTGIVVFMERFSKIVHLAAVAAEVTSVQTARLFVDMVFKHHGISNDFVSNRDQRFTVRFWQEVFTLLGTQFSKSTADHSLMDGQTERVACSWTC</sequence>
<dbReference type="Proteomes" id="UP000198211">
    <property type="component" value="Unassembled WGS sequence"/>
</dbReference>
<dbReference type="GO" id="GO:0015074">
    <property type="term" value="P:DNA integration"/>
    <property type="evidence" value="ECO:0007669"/>
    <property type="project" value="InterPro"/>
</dbReference>
<dbReference type="Pfam" id="PF17921">
    <property type="entry name" value="Integrase_H2C2"/>
    <property type="match status" value="1"/>
</dbReference>
<dbReference type="InterPro" id="IPR041588">
    <property type="entry name" value="Integrase_H2C2"/>
</dbReference>
<dbReference type="SUPFAM" id="SSF53098">
    <property type="entry name" value="Ribonuclease H-like"/>
    <property type="match status" value="1"/>
</dbReference>
<dbReference type="FunFam" id="1.10.340.70:FF:000001">
    <property type="entry name" value="Retrovirus-related Pol polyprotein from transposon gypsy-like Protein"/>
    <property type="match status" value="1"/>
</dbReference>
<dbReference type="InterPro" id="IPR001584">
    <property type="entry name" value="Integrase_cat-core"/>
</dbReference>
<name>A0A225WYA6_9STRA</name>
<dbReference type="GO" id="GO:0003676">
    <property type="term" value="F:nucleic acid binding"/>
    <property type="evidence" value="ECO:0007669"/>
    <property type="project" value="InterPro"/>
</dbReference>
<dbReference type="EMBL" id="NBNE01000129">
    <property type="protein sequence ID" value="OWZ22522.1"/>
    <property type="molecule type" value="Genomic_DNA"/>
</dbReference>
<evidence type="ECO:0000259" key="1">
    <source>
        <dbReference type="PROSITE" id="PS50994"/>
    </source>
</evidence>
<dbReference type="OrthoDB" id="115157at2759"/>
<dbReference type="PROSITE" id="PS50994">
    <property type="entry name" value="INTEGRASE"/>
    <property type="match status" value="1"/>
</dbReference>
<organism evidence="2 3">
    <name type="scientific">Phytophthora megakarya</name>
    <dbReference type="NCBI Taxonomy" id="4795"/>
    <lineage>
        <taxon>Eukaryota</taxon>
        <taxon>Sar</taxon>
        <taxon>Stramenopiles</taxon>
        <taxon>Oomycota</taxon>
        <taxon>Peronosporomycetes</taxon>
        <taxon>Peronosporales</taxon>
        <taxon>Peronosporaceae</taxon>
        <taxon>Phytophthora</taxon>
    </lineage>
</organism>
<dbReference type="InterPro" id="IPR012337">
    <property type="entry name" value="RNaseH-like_sf"/>
</dbReference>
<protein>
    <submittedName>
        <fullName evidence="2">Retroelement</fullName>
    </submittedName>
</protein>
<gene>
    <name evidence="2" type="ORF">PHMEG_0002748</name>
</gene>
<feature type="domain" description="Integrase catalytic" evidence="1">
    <location>
        <begin position="187"/>
        <end position="310"/>
    </location>
</feature>
<dbReference type="Gene3D" id="3.30.420.10">
    <property type="entry name" value="Ribonuclease H-like superfamily/Ribonuclease H"/>
    <property type="match status" value="1"/>
</dbReference>
<dbReference type="Gene3D" id="1.10.340.70">
    <property type="match status" value="1"/>
</dbReference>
<evidence type="ECO:0000313" key="2">
    <source>
        <dbReference type="EMBL" id="OWZ22522.1"/>
    </source>
</evidence>
<dbReference type="PANTHER" id="PTHR37984">
    <property type="entry name" value="PROTEIN CBG26694"/>
    <property type="match status" value="1"/>
</dbReference>